<accession>A0A517Y181</accession>
<keyword evidence="6" id="KW-1185">Reference proteome</keyword>
<proteinExistence type="predicted"/>
<reference evidence="5 6" key="1">
    <citation type="submission" date="2019-02" db="EMBL/GenBank/DDBJ databases">
        <title>Deep-cultivation of Planctomycetes and their phenomic and genomic characterization uncovers novel biology.</title>
        <authorList>
            <person name="Wiegand S."/>
            <person name="Jogler M."/>
            <person name="Boedeker C."/>
            <person name="Pinto D."/>
            <person name="Vollmers J."/>
            <person name="Rivas-Marin E."/>
            <person name="Kohn T."/>
            <person name="Peeters S.H."/>
            <person name="Heuer A."/>
            <person name="Rast P."/>
            <person name="Oberbeckmann S."/>
            <person name="Bunk B."/>
            <person name="Jeske O."/>
            <person name="Meyerdierks A."/>
            <person name="Storesund J.E."/>
            <person name="Kallscheuer N."/>
            <person name="Luecker S."/>
            <person name="Lage O.M."/>
            <person name="Pohl T."/>
            <person name="Merkel B.J."/>
            <person name="Hornburger P."/>
            <person name="Mueller R.-W."/>
            <person name="Bruemmer F."/>
            <person name="Labrenz M."/>
            <person name="Spormann A.M."/>
            <person name="Op den Camp H."/>
            <person name="Overmann J."/>
            <person name="Amann R."/>
            <person name="Jetten M.S.M."/>
            <person name="Mascher T."/>
            <person name="Medema M.H."/>
            <person name="Devos D.P."/>
            <person name="Kaster A.-K."/>
            <person name="Ovreas L."/>
            <person name="Rohde M."/>
            <person name="Galperin M.Y."/>
            <person name="Jogler C."/>
        </authorList>
    </citation>
    <scope>NUCLEOTIDE SEQUENCE [LARGE SCALE GENOMIC DNA]</scope>
    <source>
        <strain evidence="5 6">ETA_A1</strain>
    </source>
</reference>
<dbReference type="RefSeq" id="WP_145243740.1">
    <property type="nucleotide sequence ID" value="NZ_CP036273.1"/>
</dbReference>
<dbReference type="SUPFAM" id="SSF51604">
    <property type="entry name" value="Enolase C-terminal domain-like"/>
    <property type="match status" value="1"/>
</dbReference>
<dbReference type="EMBL" id="CP036273">
    <property type="protein sequence ID" value="QDU23500.1"/>
    <property type="molecule type" value="Genomic_DNA"/>
</dbReference>
<dbReference type="PANTHER" id="PTHR13794:SF58">
    <property type="entry name" value="MITOCHONDRIAL ENOLASE SUPERFAMILY MEMBER 1"/>
    <property type="match status" value="1"/>
</dbReference>
<dbReference type="InterPro" id="IPR013341">
    <property type="entry name" value="Mandelate_racemase_N_dom"/>
</dbReference>
<evidence type="ECO:0000256" key="3">
    <source>
        <dbReference type="ARBA" id="ARBA00022842"/>
    </source>
</evidence>
<dbReference type="GO" id="GO:0016052">
    <property type="term" value="P:carbohydrate catabolic process"/>
    <property type="evidence" value="ECO:0007669"/>
    <property type="project" value="TreeGrafter"/>
</dbReference>
<gene>
    <name evidence="5" type="primary">dgoD_4</name>
    <name evidence="5" type="ORF">ETAA1_55000</name>
</gene>
<dbReference type="InterPro" id="IPR029065">
    <property type="entry name" value="Enolase_C-like"/>
</dbReference>
<sequence length="385" mass="41941">MKVTRLDVFVIGDGPDIDPDKGGVEPLACVRVHTDGGLSGLSEVFRVPPGVVRATVGGPDTHFGRLLIGQQVTHPERLWQRMWDAVMHTNRRGWQVIILGALDVALWDVYGQMLGRPVWELLGGVQRGPFQTPTGADLAVTPYCTLVSDVWGGEPMFAQQVGRAEQLAALGYRAFKVEPMMSSPADVVELARRFRRALGSKPTLMVDVGYLFHDVPTAARVCRELEAFDVFFFETPFPVDSPAPYAELAARTSIPLAMGEHGVTRWEFLDMMDRGRVSVVQPYMTTCGGLTEAKRVVELARARGALVCPGNWSTQILGAATVHLAAYSPVTPFVEFAPAEVYASPLRRELQAAGFPVNNGTIALPDRPGIGYDLPAEIASRFATP</sequence>
<keyword evidence="2" id="KW-0479">Metal-binding</keyword>
<dbReference type="InterPro" id="IPR046945">
    <property type="entry name" value="RHMD-like"/>
</dbReference>
<dbReference type="InterPro" id="IPR013342">
    <property type="entry name" value="Mandelate_racemase_C"/>
</dbReference>
<organism evidence="5 6">
    <name type="scientific">Urbifossiella limnaea</name>
    <dbReference type="NCBI Taxonomy" id="2528023"/>
    <lineage>
        <taxon>Bacteria</taxon>
        <taxon>Pseudomonadati</taxon>
        <taxon>Planctomycetota</taxon>
        <taxon>Planctomycetia</taxon>
        <taxon>Gemmatales</taxon>
        <taxon>Gemmataceae</taxon>
        <taxon>Urbifossiella</taxon>
    </lineage>
</organism>
<evidence type="ECO:0000313" key="5">
    <source>
        <dbReference type="EMBL" id="QDU23500.1"/>
    </source>
</evidence>
<dbReference type="Gene3D" id="3.30.390.10">
    <property type="entry name" value="Enolase-like, N-terminal domain"/>
    <property type="match status" value="1"/>
</dbReference>
<dbReference type="GO" id="GO:0008869">
    <property type="term" value="F:galactonate dehydratase activity"/>
    <property type="evidence" value="ECO:0007669"/>
    <property type="project" value="UniProtKB-EC"/>
</dbReference>
<feature type="domain" description="Mandelate racemase/muconate lactonizing enzyme C-terminal" evidence="4">
    <location>
        <begin position="158"/>
        <end position="255"/>
    </location>
</feature>
<dbReference type="AlphaFoldDB" id="A0A517Y181"/>
<evidence type="ECO:0000259" key="4">
    <source>
        <dbReference type="SMART" id="SM00922"/>
    </source>
</evidence>
<keyword evidence="3" id="KW-0460">Magnesium</keyword>
<comment type="cofactor">
    <cofactor evidence="1">
        <name>Mg(2+)</name>
        <dbReference type="ChEBI" id="CHEBI:18420"/>
    </cofactor>
</comment>
<dbReference type="OrthoDB" id="9785902at2"/>
<dbReference type="CDD" id="cd03316">
    <property type="entry name" value="MR_like"/>
    <property type="match status" value="1"/>
</dbReference>
<dbReference type="EC" id="4.2.1.6" evidence="5"/>
<dbReference type="PANTHER" id="PTHR13794">
    <property type="entry name" value="ENOLASE SUPERFAMILY, MANDELATE RACEMASE"/>
    <property type="match status" value="1"/>
</dbReference>
<dbReference type="InterPro" id="IPR036849">
    <property type="entry name" value="Enolase-like_C_sf"/>
</dbReference>
<name>A0A517Y181_9BACT</name>
<dbReference type="KEGG" id="uli:ETAA1_55000"/>
<protein>
    <submittedName>
        <fullName evidence="5">D-galactonate dehydratase</fullName>
        <ecNumber evidence="5">4.2.1.6</ecNumber>
    </submittedName>
</protein>
<dbReference type="Pfam" id="PF02746">
    <property type="entry name" value="MR_MLE_N"/>
    <property type="match status" value="1"/>
</dbReference>
<keyword evidence="5" id="KW-0456">Lyase</keyword>
<dbReference type="SFLD" id="SFLDS00001">
    <property type="entry name" value="Enolase"/>
    <property type="match status" value="1"/>
</dbReference>
<evidence type="ECO:0000313" key="6">
    <source>
        <dbReference type="Proteomes" id="UP000319576"/>
    </source>
</evidence>
<dbReference type="Gene3D" id="3.20.20.120">
    <property type="entry name" value="Enolase-like C-terminal domain"/>
    <property type="match status" value="1"/>
</dbReference>
<dbReference type="Pfam" id="PF13378">
    <property type="entry name" value="MR_MLE_C"/>
    <property type="match status" value="1"/>
</dbReference>
<dbReference type="Proteomes" id="UP000319576">
    <property type="component" value="Chromosome"/>
</dbReference>
<dbReference type="SUPFAM" id="SSF54826">
    <property type="entry name" value="Enolase N-terminal domain-like"/>
    <property type="match status" value="1"/>
</dbReference>
<evidence type="ECO:0000256" key="2">
    <source>
        <dbReference type="ARBA" id="ARBA00022723"/>
    </source>
</evidence>
<dbReference type="InterPro" id="IPR029017">
    <property type="entry name" value="Enolase-like_N"/>
</dbReference>
<dbReference type="SMART" id="SM00922">
    <property type="entry name" value="MR_MLE"/>
    <property type="match status" value="1"/>
</dbReference>
<dbReference type="GO" id="GO:0000287">
    <property type="term" value="F:magnesium ion binding"/>
    <property type="evidence" value="ECO:0007669"/>
    <property type="project" value="TreeGrafter"/>
</dbReference>
<evidence type="ECO:0000256" key="1">
    <source>
        <dbReference type="ARBA" id="ARBA00001946"/>
    </source>
</evidence>